<gene>
    <name evidence="5" type="ORF">BJ971_003660</name>
</gene>
<reference evidence="5 6" key="1">
    <citation type="submission" date="2020-08" db="EMBL/GenBank/DDBJ databases">
        <title>Sequencing the genomes of 1000 actinobacteria strains.</title>
        <authorList>
            <person name="Klenk H.-P."/>
        </authorList>
    </citation>
    <scope>NUCLEOTIDE SEQUENCE [LARGE SCALE GENOMIC DNA]</scope>
    <source>
        <strain evidence="5 6">DSM 43149</strain>
    </source>
</reference>
<protein>
    <submittedName>
        <fullName evidence="5">Methyl-accepting chemotaxis protein</fullName>
    </submittedName>
</protein>
<organism evidence="5 6">
    <name type="scientific">Actinoplanes digitatis</name>
    <dbReference type="NCBI Taxonomy" id="1868"/>
    <lineage>
        <taxon>Bacteria</taxon>
        <taxon>Bacillati</taxon>
        <taxon>Actinomycetota</taxon>
        <taxon>Actinomycetes</taxon>
        <taxon>Micromonosporales</taxon>
        <taxon>Micromonosporaceae</taxon>
        <taxon>Actinoplanes</taxon>
    </lineage>
</organism>
<dbReference type="PROSITE" id="PS50111">
    <property type="entry name" value="CHEMOTAXIS_TRANSDUC_2"/>
    <property type="match status" value="1"/>
</dbReference>
<keyword evidence="6" id="KW-1185">Reference proteome</keyword>
<dbReference type="PANTHER" id="PTHR32089:SF112">
    <property type="entry name" value="LYSOZYME-LIKE PROTEIN-RELATED"/>
    <property type="match status" value="1"/>
</dbReference>
<dbReference type="SMART" id="SM00283">
    <property type="entry name" value="MA"/>
    <property type="match status" value="1"/>
</dbReference>
<dbReference type="AlphaFoldDB" id="A0A7W7HYG4"/>
<dbReference type="SUPFAM" id="SSF58104">
    <property type="entry name" value="Methyl-accepting chemotaxis protein (MCP) signaling domain"/>
    <property type="match status" value="1"/>
</dbReference>
<dbReference type="GO" id="GO:0004888">
    <property type="term" value="F:transmembrane signaling receptor activity"/>
    <property type="evidence" value="ECO:0007669"/>
    <property type="project" value="InterPro"/>
</dbReference>
<comment type="caution">
    <text evidence="5">The sequence shown here is derived from an EMBL/GenBank/DDBJ whole genome shotgun (WGS) entry which is preliminary data.</text>
</comment>
<dbReference type="PRINTS" id="PR00260">
    <property type="entry name" value="CHEMTRNSDUCR"/>
</dbReference>
<dbReference type="GO" id="GO:0007165">
    <property type="term" value="P:signal transduction"/>
    <property type="evidence" value="ECO:0007669"/>
    <property type="project" value="UniProtKB-KW"/>
</dbReference>
<comment type="similarity">
    <text evidence="2">Belongs to the methyl-accepting chemotaxis (MCP) protein family.</text>
</comment>
<dbReference type="InterPro" id="IPR004090">
    <property type="entry name" value="Chemotax_Me-accpt_rcpt"/>
</dbReference>
<evidence type="ECO:0000256" key="1">
    <source>
        <dbReference type="ARBA" id="ARBA00023224"/>
    </source>
</evidence>
<dbReference type="GO" id="GO:0006935">
    <property type="term" value="P:chemotaxis"/>
    <property type="evidence" value="ECO:0007669"/>
    <property type="project" value="InterPro"/>
</dbReference>
<dbReference type="InterPro" id="IPR004089">
    <property type="entry name" value="MCPsignal_dom"/>
</dbReference>
<evidence type="ECO:0000313" key="5">
    <source>
        <dbReference type="EMBL" id="MBB4763104.1"/>
    </source>
</evidence>
<evidence type="ECO:0000259" key="4">
    <source>
        <dbReference type="PROSITE" id="PS50111"/>
    </source>
</evidence>
<sequence length="366" mass="37882">MARLGFFGKAESVHPLVDTAEALRVVMAALPVVIIVVDDQGDVVWRNEAGTAMVARVVAERGPAALQALRDTFKEIAATVTEYPYTLARKVEGGEGGNEVYAETVINRIPGGGFVATWADVTARVASTEVAGELAADLDSAVHSLNGLGDELASTASDAADQAQLISRGSAEMTASISEISDRVVAASADTGAAVASARDAAQTMVRLQESSRQISEVTKLITSIADQTKLLALNATIEAARAGESGKGFAVVAGEVKDLAARTAEATQQIIAMAEAIQGESSQVDGAIAGIVELIDRVAEQQILIAGAVEEQTVTTAQMSGGVRSVADSVQASAQAAETVRTAAAGISDQVERLNELIVIQRQRR</sequence>
<evidence type="ECO:0000313" key="6">
    <source>
        <dbReference type="Proteomes" id="UP000578112"/>
    </source>
</evidence>
<feature type="domain" description="Methyl-accepting transducer" evidence="4">
    <location>
        <begin position="127"/>
        <end position="349"/>
    </location>
</feature>
<dbReference type="EMBL" id="JACHNH010000001">
    <property type="protein sequence ID" value="MBB4763104.1"/>
    <property type="molecule type" value="Genomic_DNA"/>
</dbReference>
<name>A0A7W7HYG4_9ACTN</name>
<dbReference type="Gene3D" id="1.10.287.950">
    <property type="entry name" value="Methyl-accepting chemotaxis protein"/>
    <property type="match status" value="1"/>
</dbReference>
<accession>A0A7W7HYG4</accession>
<dbReference type="Pfam" id="PF00015">
    <property type="entry name" value="MCPsignal"/>
    <property type="match status" value="1"/>
</dbReference>
<dbReference type="GO" id="GO:0016020">
    <property type="term" value="C:membrane"/>
    <property type="evidence" value="ECO:0007669"/>
    <property type="project" value="InterPro"/>
</dbReference>
<evidence type="ECO:0000256" key="2">
    <source>
        <dbReference type="ARBA" id="ARBA00029447"/>
    </source>
</evidence>
<keyword evidence="1 3" id="KW-0807">Transducer</keyword>
<dbReference type="RefSeq" id="WP_203709576.1">
    <property type="nucleotide sequence ID" value="NZ_BOMK01000059.1"/>
</dbReference>
<dbReference type="PANTHER" id="PTHR32089">
    <property type="entry name" value="METHYL-ACCEPTING CHEMOTAXIS PROTEIN MCPB"/>
    <property type="match status" value="1"/>
</dbReference>
<proteinExistence type="inferred from homology"/>
<dbReference type="Proteomes" id="UP000578112">
    <property type="component" value="Unassembled WGS sequence"/>
</dbReference>
<evidence type="ECO:0000256" key="3">
    <source>
        <dbReference type="PROSITE-ProRule" id="PRU00284"/>
    </source>
</evidence>